<name>A0A1C6X014_PLACE</name>
<protein>
    <submittedName>
        <fullName evidence="2">Fam-a protein</fullName>
    </submittedName>
</protein>
<gene>
    <name evidence="2" type="ORF">PCHDS_000565900</name>
</gene>
<dbReference type="EMBL" id="FMIN01000568">
    <property type="protein sequence ID" value="SCL95695.1"/>
    <property type="molecule type" value="Genomic_DNA"/>
</dbReference>
<dbReference type="InterPro" id="IPR023393">
    <property type="entry name" value="START-like_dom_sf"/>
</dbReference>
<proteinExistence type="predicted"/>
<feature type="signal peptide" evidence="1">
    <location>
        <begin position="1"/>
        <end position="19"/>
    </location>
</feature>
<feature type="chain" id="PRO_5008750194" evidence="1">
    <location>
        <begin position="20"/>
        <end position="270"/>
    </location>
</feature>
<evidence type="ECO:0000256" key="1">
    <source>
        <dbReference type="SAM" id="SignalP"/>
    </source>
</evidence>
<reference evidence="2" key="1">
    <citation type="submission" date="2016-08" db="EMBL/GenBank/DDBJ databases">
        <authorList>
            <consortium name="Pathogen Informatics"/>
        </authorList>
    </citation>
    <scope>NUCLEOTIDE SEQUENCE</scope>
    <source>
        <strain evidence="2">DS</strain>
    </source>
</reference>
<organism evidence="2">
    <name type="scientific">Plasmodium chabaudi adami</name>
    <dbReference type="NCBI Taxonomy" id="5826"/>
    <lineage>
        <taxon>Eukaryota</taxon>
        <taxon>Sar</taxon>
        <taxon>Alveolata</taxon>
        <taxon>Apicomplexa</taxon>
        <taxon>Aconoidasida</taxon>
        <taxon>Haemosporida</taxon>
        <taxon>Plasmodiidae</taxon>
        <taxon>Plasmodium</taxon>
        <taxon>Plasmodium (Vinckeia)</taxon>
    </lineage>
</organism>
<sequence length="270" mass="31332">MNKFYIQIVLFILSIFVYANNEALATEPASGEDTKPKLRSRYPTPEEIYEKNKHLVRSDHKHAKVIKVMGEVMDEAIKQLEYHATSKDGYKLCVENTGDGISYYKKKHDDNTDILKINLNIYASSQYDEIINKYWDPDTPNTFNKGTVKIFRVYNPNLLLICQRYKKKRGEPHKYFYAFVSKTEISKDKTIIAMTSSNTTNENSPNIEHKNPILKKADTPYGSLRSKNYIEDKNYKKLFVNLAGYLIEKKGDDLEITYIESVSDIQILII</sequence>
<keyword evidence="1" id="KW-0732">Signal</keyword>
<dbReference type="InterPro" id="IPR006486">
    <property type="entry name" value="PYST_A"/>
</dbReference>
<dbReference type="AlphaFoldDB" id="A0A1C6X014"/>
<dbReference type="NCBIfam" id="TIGR01599">
    <property type="entry name" value="PYST-A"/>
    <property type="match status" value="1"/>
</dbReference>
<evidence type="ECO:0000313" key="2">
    <source>
        <dbReference type="EMBL" id="SCL95695.1"/>
    </source>
</evidence>
<dbReference type="Proteomes" id="UP000507536">
    <property type="component" value="Unassembled WGS sequence"/>
</dbReference>
<dbReference type="SUPFAM" id="SSF55961">
    <property type="entry name" value="Bet v1-like"/>
    <property type="match status" value="1"/>
</dbReference>
<accession>A0A1C6X014</accession>
<dbReference type="Gene3D" id="3.30.530.20">
    <property type="match status" value="1"/>
</dbReference>